<reference evidence="2 3" key="2">
    <citation type="submission" date="2020-08" db="EMBL/GenBank/DDBJ databases">
        <authorList>
            <person name="Partida-Martinez L."/>
            <person name="Huntemann M."/>
            <person name="Clum A."/>
            <person name="Wang J."/>
            <person name="Palaniappan K."/>
            <person name="Ritter S."/>
            <person name="Chen I.-M."/>
            <person name="Stamatis D."/>
            <person name="Reddy T."/>
            <person name="O'Malley R."/>
            <person name="Daum C."/>
            <person name="Shapiro N."/>
            <person name="Ivanova N."/>
            <person name="Kyrpides N."/>
            <person name="Woyke T."/>
        </authorList>
    </citation>
    <scope>NUCLEOTIDE SEQUENCE [LARGE SCALE GENOMIC DNA]</scope>
    <source>
        <strain evidence="2 3">AS2.23</strain>
    </source>
</reference>
<dbReference type="EMBL" id="JACHVY010000005">
    <property type="protein sequence ID" value="MBB2903112.1"/>
    <property type="molecule type" value="Genomic_DNA"/>
</dbReference>
<evidence type="ECO:0000256" key="1">
    <source>
        <dbReference type="SAM" id="MobiDB-lite"/>
    </source>
</evidence>
<dbReference type="RefSeq" id="WP_183392747.1">
    <property type="nucleotide sequence ID" value="NZ_JACHVY010000005.1"/>
</dbReference>
<name>A0A7W4TQB2_KINRA</name>
<accession>A0A7W4TQB2</accession>
<proteinExistence type="predicted"/>
<protein>
    <submittedName>
        <fullName evidence="2">Uncharacterized protein</fullName>
    </submittedName>
</protein>
<feature type="compositionally biased region" description="Pro residues" evidence="1">
    <location>
        <begin position="1"/>
        <end position="10"/>
    </location>
</feature>
<feature type="region of interest" description="Disordered" evidence="1">
    <location>
        <begin position="1"/>
        <end position="22"/>
    </location>
</feature>
<evidence type="ECO:0000313" key="3">
    <source>
        <dbReference type="Proteomes" id="UP000533269"/>
    </source>
</evidence>
<sequence>MPPAASPTPRPAQQGHCTRRYSGNTYDTISGFPTAEDLMQACLAGAQATYDDLTTRAPQISSDPYYQRDLDYAQGAVEGFTALLDVARKTPLPALDAPLRAFDDDGHLIAKVNFNRHIDTSNGAYALASATLPNAGGSPTAESS</sequence>
<evidence type="ECO:0000313" key="2">
    <source>
        <dbReference type="EMBL" id="MBB2903112.1"/>
    </source>
</evidence>
<reference evidence="2 3" key="1">
    <citation type="submission" date="2020-08" db="EMBL/GenBank/DDBJ databases">
        <title>The Agave Microbiome: Exploring the role of microbial communities in plant adaptations to desert environments.</title>
        <authorList>
            <person name="Partida-Martinez L.P."/>
        </authorList>
    </citation>
    <scope>NUCLEOTIDE SEQUENCE [LARGE SCALE GENOMIC DNA]</scope>
    <source>
        <strain evidence="2 3">AS2.23</strain>
    </source>
</reference>
<dbReference type="Proteomes" id="UP000533269">
    <property type="component" value="Unassembled WGS sequence"/>
</dbReference>
<comment type="caution">
    <text evidence="2">The sequence shown here is derived from an EMBL/GenBank/DDBJ whole genome shotgun (WGS) entry which is preliminary data.</text>
</comment>
<gene>
    <name evidence="2" type="ORF">FHR75_003954</name>
</gene>
<organism evidence="2 3">
    <name type="scientific">Kineococcus radiotolerans</name>
    <dbReference type="NCBI Taxonomy" id="131568"/>
    <lineage>
        <taxon>Bacteria</taxon>
        <taxon>Bacillati</taxon>
        <taxon>Actinomycetota</taxon>
        <taxon>Actinomycetes</taxon>
        <taxon>Kineosporiales</taxon>
        <taxon>Kineosporiaceae</taxon>
        <taxon>Kineococcus</taxon>
    </lineage>
</organism>
<dbReference type="AlphaFoldDB" id="A0A7W4TQB2"/>